<evidence type="ECO:0000256" key="3">
    <source>
        <dbReference type="ARBA" id="ARBA00023163"/>
    </source>
</evidence>
<dbReference type="PANTHER" id="PTHR30146">
    <property type="entry name" value="LACI-RELATED TRANSCRIPTIONAL REPRESSOR"/>
    <property type="match status" value="1"/>
</dbReference>
<evidence type="ECO:0000256" key="1">
    <source>
        <dbReference type="ARBA" id="ARBA00023015"/>
    </source>
</evidence>
<dbReference type="RefSeq" id="WP_120064907.1">
    <property type="nucleotide sequence ID" value="NZ_QZWH01000022.1"/>
</dbReference>
<keyword evidence="7" id="KW-1185">Reference proteome</keyword>
<dbReference type="InterPro" id="IPR001387">
    <property type="entry name" value="Cro/C1-type_HTH"/>
</dbReference>
<feature type="domain" description="HTH cro/C1-type" evidence="5">
    <location>
        <begin position="3"/>
        <end position="36"/>
    </location>
</feature>
<evidence type="ECO:0000313" key="6">
    <source>
        <dbReference type="EMBL" id="RJT23184.1"/>
    </source>
</evidence>
<accession>A0A3A5JQS1</accession>
<dbReference type="InterPro" id="IPR046335">
    <property type="entry name" value="LacI/GalR-like_sensor"/>
</dbReference>
<dbReference type="Gene3D" id="1.10.260.40">
    <property type="entry name" value="lambda repressor-like DNA-binding domains"/>
    <property type="match status" value="1"/>
</dbReference>
<dbReference type="PRINTS" id="PR00036">
    <property type="entry name" value="HTHLACI"/>
</dbReference>
<dbReference type="PROSITE" id="PS50932">
    <property type="entry name" value="HTH_LACI_2"/>
    <property type="match status" value="1"/>
</dbReference>
<keyword evidence="1" id="KW-0805">Transcription regulation</keyword>
<dbReference type="InterPro" id="IPR028082">
    <property type="entry name" value="Peripla_BP_I"/>
</dbReference>
<evidence type="ECO:0000259" key="4">
    <source>
        <dbReference type="PROSITE" id="PS50932"/>
    </source>
</evidence>
<dbReference type="GO" id="GO:0000976">
    <property type="term" value="F:transcription cis-regulatory region binding"/>
    <property type="evidence" value="ECO:0007669"/>
    <property type="project" value="TreeGrafter"/>
</dbReference>
<dbReference type="PROSITE" id="PS50943">
    <property type="entry name" value="HTH_CROC1"/>
    <property type="match status" value="1"/>
</dbReference>
<dbReference type="SMART" id="SM00354">
    <property type="entry name" value="HTH_LACI"/>
    <property type="match status" value="1"/>
</dbReference>
<dbReference type="CDD" id="cd06288">
    <property type="entry name" value="PBP1_sucrose_transcription_regulator"/>
    <property type="match status" value="1"/>
</dbReference>
<evidence type="ECO:0000256" key="2">
    <source>
        <dbReference type="ARBA" id="ARBA00023125"/>
    </source>
</evidence>
<protein>
    <submittedName>
        <fullName evidence="6">LacI family transcriptional regulator</fullName>
    </submittedName>
</protein>
<dbReference type="EMBL" id="QZWH01000022">
    <property type="protein sequence ID" value="RJT23184.1"/>
    <property type="molecule type" value="Genomic_DNA"/>
</dbReference>
<dbReference type="OrthoDB" id="5681588at2"/>
<organism evidence="6 7">
    <name type="scientific">Buttiauxella izardii</name>
    <dbReference type="NCBI Taxonomy" id="82991"/>
    <lineage>
        <taxon>Bacteria</taxon>
        <taxon>Pseudomonadati</taxon>
        <taxon>Pseudomonadota</taxon>
        <taxon>Gammaproteobacteria</taxon>
        <taxon>Enterobacterales</taxon>
        <taxon>Enterobacteriaceae</taxon>
        <taxon>Buttiauxella</taxon>
    </lineage>
</organism>
<dbReference type="CDD" id="cd01392">
    <property type="entry name" value="HTH_LacI"/>
    <property type="match status" value="1"/>
</dbReference>
<feature type="domain" description="HTH lacI-type" evidence="4">
    <location>
        <begin position="7"/>
        <end position="53"/>
    </location>
</feature>
<keyword evidence="3" id="KW-0804">Transcription</keyword>
<sequence length="335" mass="37268">MEKKNKITMTDVAREAGVSQATVSLILNNAKSIKLSEETRQRVIATAVALGYKKIAAPHKPEGQEEIAILMNAMPSYDPFVDALCQARDAAWRSDTLLTIYDYGDDCELALRIIKQLEQRSCIGIILASPVTSPIDFSVFSGCTALPMVLLNVYDSTYPLQPTFLPDDYANALQVTHHLIEQGATRIAHIMGDEWMDASQQRLAGYKAALTRAGLEFDEQLVMKTNWQIDETYHAISRMMQLASPPDAIFCSSDWMTIGCYQALAAMQIAVPKDVLVAGYDDQRIADQLIPKLTSVQLPYTELGRMAVEYLCQGEDNVTHVRMVGKLRIRASTQR</sequence>
<dbReference type="GO" id="GO:0003700">
    <property type="term" value="F:DNA-binding transcription factor activity"/>
    <property type="evidence" value="ECO:0007669"/>
    <property type="project" value="TreeGrafter"/>
</dbReference>
<evidence type="ECO:0000313" key="7">
    <source>
        <dbReference type="Proteomes" id="UP000276295"/>
    </source>
</evidence>
<dbReference type="SUPFAM" id="SSF53822">
    <property type="entry name" value="Periplasmic binding protein-like I"/>
    <property type="match status" value="1"/>
</dbReference>
<dbReference type="InterPro" id="IPR000843">
    <property type="entry name" value="HTH_LacI"/>
</dbReference>
<dbReference type="Proteomes" id="UP000276295">
    <property type="component" value="Unassembled WGS sequence"/>
</dbReference>
<name>A0A3A5JQS1_9ENTR</name>
<dbReference type="Pfam" id="PF13377">
    <property type="entry name" value="Peripla_BP_3"/>
    <property type="match status" value="1"/>
</dbReference>
<dbReference type="PANTHER" id="PTHR30146:SF145">
    <property type="entry name" value="RIBOSE OPERON REPRESSOR"/>
    <property type="match status" value="1"/>
</dbReference>
<evidence type="ECO:0000259" key="5">
    <source>
        <dbReference type="PROSITE" id="PS50943"/>
    </source>
</evidence>
<reference evidence="6 7" key="1">
    <citation type="submission" date="2018-09" db="EMBL/GenBank/DDBJ databases">
        <title>Draft genome sequence of Buttiauxella izardii CCUG 35510T.</title>
        <authorList>
            <person name="Salva-Serra F."/>
            <person name="Marathe N."/>
            <person name="Moore E."/>
            <person name="Stadler-Svensson L."/>
            <person name="Engstrom-Jakobsson H."/>
        </authorList>
    </citation>
    <scope>NUCLEOTIDE SEQUENCE [LARGE SCALE GENOMIC DNA]</scope>
    <source>
        <strain evidence="6 7">CCUG 35510</strain>
    </source>
</reference>
<dbReference type="InterPro" id="IPR010982">
    <property type="entry name" value="Lambda_DNA-bd_dom_sf"/>
</dbReference>
<keyword evidence="2" id="KW-0238">DNA-binding</keyword>
<comment type="caution">
    <text evidence="6">The sequence shown here is derived from an EMBL/GenBank/DDBJ whole genome shotgun (WGS) entry which is preliminary data.</text>
</comment>
<dbReference type="PROSITE" id="PS00356">
    <property type="entry name" value="HTH_LACI_1"/>
    <property type="match status" value="1"/>
</dbReference>
<gene>
    <name evidence="6" type="ORF">D6029_11665</name>
</gene>
<dbReference type="SUPFAM" id="SSF47413">
    <property type="entry name" value="lambda repressor-like DNA-binding domains"/>
    <property type="match status" value="1"/>
</dbReference>
<dbReference type="Gene3D" id="3.40.50.2300">
    <property type="match status" value="2"/>
</dbReference>
<dbReference type="Pfam" id="PF00356">
    <property type="entry name" value="LacI"/>
    <property type="match status" value="1"/>
</dbReference>
<dbReference type="AlphaFoldDB" id="A0A3A5JQS1"/>
<proteinExistence type="predicted"/>